<sequence length="247" mass="26585">MAYFPVDDDLAFHPKVLAAGNEAMGMWTRAGALCKKHTTGGFVTTETARALGPKKAADRLVAAGLWVPVEGGYQFHDWTAQTGNGTAEEERARKERMLAKNAERQARWRQRQRERDAESNAVTNGAGNSSVTPSPSPSPSPTTEPIGLPEVGPDPAARERTDLKIALPEDVRLAAFDMGIRDLHEVVVRLAAATERPVTGEAALAYSRLVLSRAAQEPTHPGPYILAAIDQHPDEAASYIDWAGLAA</sequence>
<feature type="region of interest" description="Disordered" evidence="1">
    <location>
        <begin position="76"/>
        <end position="156"/>
    </location>
</feature>
<gene>
    <name evidence="2" type="ORF">K8F61_17290</name>
</gene>
<dbReference type="RefSeq" id="WP_231820076.1">
    <property type="nucleotide sequence ID" value="NZ_CP082781.1"/>
</dbReference>
<accession>A0ABY3RTY0</accession>
<evidence type="ECO:0000256" key="1">
    <source>
        <dbReference type="SAM" id="MobiDB-lite"/>
    </source>
</evidence>
<dbReference type="Proteomes" id="UP001199642">
    <property type="component" value="Chromosome"/>
</dbReference>
<evidence type="ECO:0000313" key="2">
    <source>
        <dbReference type="EMBL" id="UGS26359.1"/>
    </source>
</evidence>
<proteinExistence type="predicted"/>
<keyword evidence="3" id="KW-1185">Reference proteome</keyword>
<dbReference type="EMBL" id="CP082781">
    <property type="protein sequence ID" value="UGS26359.1"/>
    <property type="molecule type" value="Genomic_DNA"/>
</dbReference>
<evidence type="ECO:0000313" key="3">
    <source>
        <dbReference type="Proteomes" id="UP001199642"/>
    </source>
</evidence>
<organism evidence="2 3">
    <name type="scientific">Microbacterium resistens</name>
    <dbReference type="NCBI Taxonomy" id="156977"/>
    <lineage>
        <taxon>Bacteria</taxon>
        <taxon>Bacillati</taxon>
        <taxon>Actinomycetota</taxon>
        <taxon>Actinomycetes</taxon>
        <taxon>Micrococcales</taxon>
        <taxon>Microbacteriaceae</taxon>
        <taxon>Microbacterium</taxon>
    </lineage>
</organism>
<reference evidence="2 3" key="1">
    <citation type="submission" date="2023-01" db="EMBL/GenBank/DDBJ databases">
        <title>Characterization of estradiol degrading bacteria Microbacterium sp. MZT7 and reveal degrading genes through genome analysis.</title>
        <authorList>
            <person name="Hao P."/>
            <person name="Gao Y."/>
        </authorList>
    </citation>
    <scope>NUCLEOTIDE SEQUENCE [LARGE SCALE GENOMIC DNA]</scope>
    <source>
        <strain evidence="2 3">MZT7</strain>
    </source>
</reference>
<protein>
    <submittedName>
        <fullName evidence="2">Uncharacterized protein</fullName>
    </submittedName>
</protein>
<feature type="compositionally biased region" description="Basic and acidic residues" evidence="1">
    <location>
        <begin position="88"/>
        <end position="118"/>
    </location>
</feature>
<name>A0ABY3RTY0_9MICO</name>